<name>A0A9P1GCG9_9DINO</name>
<organism evidence="2">
    <name type="scientific">Cladocopium goreaui</name>
    <dbReference type="NCBI Taxonomy" id="2562237"/>
    <lineage>
        <taxon>Eukaryota</taxon>
        <taxon>Sar</taxon>
        <taxon>Alveolata</taxon>
        <taxon>Dinophyceae</taxon>
        <taxon>Suessiales</taxon>
        <taxon>Symbiodiniaceae</taxon>
        <taxon>Cladocopium</taxon>
    </lineage>
</organism>
<reference evidence="3 4" key="2">
    <citation type="submission" date="2024-05" db="EMBL/GenBank/DDBJ databases">
        <authorList>
            <person name="Chen Y."/>
            <person name="Shah S."/>
            <person name="Dougan E. K."/>
            <person name="Thang M."/>
            <person name="Chan C."/>
        </authorList>
    </citation>
    <scope>NUCLEOTIDE SEQUENCE [LARGE SCALE GENOMIC DNA]</scope>
</reference>
<keyword evidence="4" id="KW-1185">Reference proteome</keyword>
<evidence type="ECO:0000313" key="4">
    <source>
        <dbReference type="Proteomes" id="UP001152797"/>
    </source>
</evidence>
<sequence>MEQGQSEKKNRTRVVEYQPMMTSTAPTGALAVSLAESMLAMKVTLEKQTKATRGNRHEYRNAFTMDKQIVECLRKERKIIHVDEYPKMGLHYIKSFMLAALIRTRKFLDNANLLARDTECLVLVLSGGSDELQRLQRRIKTRSQPKQATKVAAVDTIDMPDLVRWMLSPDPWKDAPRFTAKRVRRHSVAVYKLIEKHIPEPEFLMQPCGRIYFVLSAINWSAVSPEQARLFESFIYIADISDKANDMNSMAARGQAIFAAAMTSDVAQGASAERMFYSVEAKKMGGQETPSKEDSSLLVKRNCHYPSAIQRWKENRAAILIIHFEAPDVSAQEAKTFLRGYIHMTEFTFLTFQQLCTRMLEDANKPMQKPAGMMPSGQAKQIANDKALTQEWVHAIDSELQEMNRDKRMGYMLDCFARWLASRDDIDFATCSAVSRQMVSRAIALMPEESLQQVIEVTMDTEVFKLLVNASIKPDGSGAMTRQTAAILVRALLRRQQFYGGSDPRMVVQGWCAANLPKPAGGPLSAPRPATEVAHQKFEPGPHEGVPEHWIHAIDEIERMPEDVGFQMGSRASLGRLPLRRQRPAGNP</sequence>
<gene>
    <name evidence="2" type="ORF">C1SCF055_LOCUS33758</name>
</gene>
<dbReference type="EMBL" id="CAMXCT020004242">
    <property type="protein sequence ID" value="CAL1161680.1"/>
    <property type="molecule type" value="Genomic_DNA"/>
</dbReference>
<protein>
    <submittedName>
        <fullName evidence="2">Uncharacterized protein</fullName>
    </submittedName>
</protein>
<feature type="region of interest" description="Disordered" evidence="1">
    <location>
        <begin position="568"/>
        <end position="588"/>
    </location>
</feature>
<proteinExistence type="predicted"/>
<dbReference type="AlphaFoldDB" id="A0A9P1GCG9"/>
<dbReference type="EMBL" id="CAMXCT010004242">
    <property type="protein sequence ID" value="CAI4008305.1"/>
    <property type="molecule type" value="Genomic_DNA"/>
</dbReference>
<accession>A0A9P1GCG9</accession>
<feature type="compositionally biased region" description="Basic residues" evidence="1">
    <location>
        <begin position="578"/>
        <end position="588"/>
    </location>
</feature>
<dbReference type="EMBL" id="CAMXCT030004242">
    <property type="protein sequence ID" value="CAL4795617.1"/>
    <property type="molecule type" value="Genomic_DNA"/>
</dbReference>
<evidence type="ECO:0000256" key="1">
    <source>
        <dbReference type="SAM" id="MobiDB-lite"/>
    </source>
</evidence>
<dbReference type="Proteomes" id="UP001152797">
    <property type="component" value="Unassembled WGS sequence"/>
</dbReference>
<comment type="caution">
    <text evidence="2">The sequence shown here is derived from an EMBL/GenBank/DDBJ whole genome shotgun (WGS) entry which is preliminary data.</text>
</comment>
<evidence type="ECO:0000313" key="3">
    <source>
        <dbReference type="EMBL" id="CAL4795617.1"/>
    </source>
</evidence>
<reference evidence="2" key="1">
    <citation type="submission" date="2022-10" db="EMBL/GenBank/DDBJ databases">
        <authorList>
            <person name="Chen Y."/>
            <person name="Dougan E. K."/>
            <person name="Chan C."/>
            <person name="Rhodes N."/>
            <person name="Thang M."/>
        </authorList>
    </citation>
    <scope>NUCLEOTIDE SEQUENCE</scope>
</reference>
<evidence type="ECO:0000313" key="2">
    <source>
        <dbReference type="EMBL" id="CAI4008305.1"/>
    </source>
</evidence>